<gene>
    <name evidence="2" type="ORF">PanWU01x14_156810</name>
</gene>
<proteinExistence type="predicted"/>
<comment type="caution">
    <text evidence="2">The sequence shown here is derived from an EMBL/GenBank/DDBJ whole genome shotgun (WGS) entry which is preliminary data.</text>
</comment>
<keyword evidence="1" id="KW-0732">Signal</keyword>
<name>A0A2P5CFH4_PARAD</name>
<dbReference type="AlphaFoldDB" id="A0A2P5CFH4"/>
<dbReference type="EMBL" id="JXTB01000136">
    <property type="protein sequence ID" value="PON59786.1"/>
    <property type="molecule type" value="Genomic_DNA"/>
</dbReference>
<sequence>MVANIFLLSLVVFFVFFFTLSHKTESQPTEQCRSSNSNQMLGSLHECQNADEYVIKLRLNEYCGISYSCPKQNELNVTDDLHDDVGYSSSNNTESNVVLISSPLRVIRKFRWLIFNLIWIL</sequence>
<keyword evidence="3" id="KW-1185">Reference proteome</keyword>
<reference evidence="3" key="1">
    <citation type="submission" date="2016-06" db="EMBL/GenBank/DDBJ databases">
        <title>Parallel loss of symbiosis genes in relatives of nitrogen-fixing non-legume Parasponia.</title>
        <authorList>
            <person name="Van Velzen R."/>
            <person name="Holmer R."/>
            <person name="Bu F."/>
            <person name="Rutten L."/>
            <person name="Van Zeijl A."/>
            <person name="Liu W."/>
            <person name="Santuari L."/>
            <person name="Cao Q."/>
            <person name="Sharma T."/>
            <person name="Shen D."/>
            <person name="Roswanjaya Y."/>
            <person name="Wardhani T."/>
            <person name="Kalhor M.S."/>
            <person name="Jansen J."/>
            <person name="Van den Hoogen J."/>
            <person name="Gungor B."/>
            <person name="Hartog M."/>
            <person name="Hontelez J."/>
            <person name="Verver J."/>
            <person name="Yang W.-C."/>
            <person name="Schijlen E."/>
            <person name="Repin R."/>
            <person name="Schilthuizen M."/>
            <person name="Schranz E."/>
            <person name="Heidstra R."/>
            <person name="Miyata K."/>
            <person name="Fedorova E."/>
            <person name="Kohlen W."/>
            <person name="Bisseling T."/>
            <person name="Smit S."/>
            <person name="Geurts R."/>
        </authorList>
    </citation>
    <scope>NUCLEOTIDE SEQUENCE [LARGE SCALE GENOMIC DNA]</scope>
    <source>
        <strain evidence="3">cv. WU1-14</strain>
    </source>
</reference>
<accession>A0A2P5CFH4</accession>
<evidence type="ECO:0008006" key="4">
    <source>
        <dbReference type="Google" id="ProtNLM"/>
    </source>
</evidence>
<evidence type="ECO:0000313" key="2">
    <source>
        <dbReference type="EMBL" id="PON59786.1"/>
    </source>
</evidence>
<organism evidence="2 3">
    <name type="scientific">Parasponia andersonii</name>
    <name type="common">Sponia andersonii</name>
    <dbReference type="NCBI Taxonomy" id="3476"/>
    <lineage>
        <taxon>Eukaryota</taxon>
        <taxon>Viridiplantae</taxon>
        <taxon>Streptophyta</taxon>
        <taxon>Embryophyta</taxon>
        <taxon>Tracheophyta</taxon>
        <taxon>Spermatophyta</taxon>
        <taxon>Magnoliopsida</taxon>
        <taxon>eudicotyledons</taxon>
        <taxon>Gunneridae</taxon>
        <taxon>Pentapetalae</taxon>
        <taxon>rosids</taxon>
        <taxon>fabids</taxon>
        <taxon>Rosales</taxon>
        <taxon>Cannabaceae</taxon>
        <taxon>Parasponia</taxon>
    </lineage>
</organism>
<dbReference type="OrthoDB" id="10307128at2759"/>
<evidence type="ECO:0000256" key="1">
    <source>
        <dbReference type="SAM" id="SignalP"/>
    </source>
</evidence>
<feature type="signal peptide" evidence="1">
    <location>
        <begin position="1"/>
        <end position="26"/>
    </location>
</feature>
<dbReference type="Proteomes" id="UP000237105">
    <property type="component" value="Unassembled WGS sequence"/>
</dbReference>
<evidence type="ECO:0000313" key="3">
    <source>
        <dbReference type="Proteomes" id="UP000237105"/>
    </source>
</evidence>
<feature type="chain" id="PRO_5015146217" description="Transmembrane protein" evidence="1">
    <location>
        <begin position="27"/>
        <end position="121"/>
    </location>
</feature>
<protein>
    <recommendedName>
        <fullName evidence="4">Transmembrane protein</fullName>
    </recommendedName>
</protein>